<feature type="transmembrane region" description="Helical" evidence="6">
    <location>
        <begin position="227"/>
        <end position="248"/>
    </location>
</feature>
<keyword evidence="4 6" id="KW-1133">Transmembrane helix</keyword>
<dbReference type="InterPro" id="IPR004869">
    <property type="entry name" value="MMPL_dom"/>
</dbReference>
<dbReference type="EMBL" id="CP060636">
    <property type="protein sequence ID" value="QNM10778.1"/>
    <property type="molecule type" value="Genomic_DNA"/>
</dbReference>
<feature type="transmembrane region" description="Helical" evidence="6">
    <location>
        <begin position="177"/>
        <end position="194"/>
    </location>
</feature>
<evidence type="ECO:0000256" key="2">
    <source>
        <dbReference type="ARBA" id="ARBA00022475"/>
    </source>
</evidence>
<dbReference type="InterPro" id="IPR000731">
    <property type="entry name" value="SSD"/>
</dbReference>
<dbReference type="GO" id="GO:0005886">
    <property type="term" value="C:plasma membrane"/>
    <property type="evidence" value="ECO:0007669"/>
    <property type="project" value="UniProtKB-SubCell"/>
</dbReference>
<feature type="transmembrane region" description="Helical" evidence="6">
    <location>
        <begin position="301"/>
        <end position="325"/>
    </location>
</feature>
<name>A0A7G9GIZ6_9FIRM</name>
<feature type="transmembrane region" description="Helical" evidence="6">
    <location>
        <begin position="522"/>
        <end position="539"/>
    </location>
</feature>
<feature type="transmembrane region" description="Helical" evidence="6">
    <location>
        <begin position="652"/>
        <end position="673"/>
    </location>
</feature>
<dbReference type="AlphaFoldDB" id="A0A7G9GIZ6"/>
<gene>
    <name evidence="8" type="ORF">H9Q80_10820</name>
</gene>
<dbReference type="PANTHER" id="PTHR33406">
    <property type="entry name" value="MEMBRANE PROTEIN MJ1562-RELATED"/>
    <property type="match status" value="1"/>
</dbReference>
<evidence type="ECO:0000313" key="9">
    <source>
        <dbReference type="Proteomes" id="UP000515856"/>
    </source>
</evidence>
<evidence type="ECO:0000256" key="5">
    <source>
        <dbReference type="ARBA" id="ARBA00023136"/>
    </source>
</evidence>
<accession>A0A7G9GIZ6</accession>
<dbReference type="RefSeq" id="WP_117455809.1">
    <property type="nucleotide sequence ID" value="NZ_CP060636.1"/>
</dbReference>
<proteinExistence type="predicted"/>
<evidence type="ECO:0000313" key="8">
    <source>
        <dbReference type="EMBL" id="QNM10778.1"/>
    </source>
</evidence>
<dbReference type="PROSITE" id="PS50156">
    <property type="entry name" value="SSD"/>
    <property type="match status" value="1"/>
</dbReference>
<dbReference type="KEGG" id="ehn:H9Q80_10820"/>
<dbReference type="InterPro" id="IPR050545">
    <property type="entry name" value="Mycobact_MmpL"/>
</dbReference>
<feature type="transmembrane region" description="Helical" evidence="6">
    <location>
        <begin position="622"/>
        <end position="640"/>
    </location>
</feature>
<dbReference type="Pfam" id="PF03176">
    <property type="entry name" value="MMPL"/>
    <property type="match status" value="2"/>
</dbReference>
<evidence type="ECO:0000256" key="4">
    <source>
        <dbReference type="ARBA" id="ARBA00022989"/>
    </source>
</evidence>
<dbReference type="SUPFAM" id="SSF82866">
    <property type="entry name" value="Multidrug efflux transporter AcrB transmembrane domain"/>
    <property type="match status" value="2"/>
</dbReference>
<evidence type="ECO:0000256" key="6">
    <source>
        <dbReference type="SAM" id="Phobius"/>
    </source>
</evidence>
<evidence type="ECO:0000259" key="7">
    <source>
        <dbReference type="PROSITE" id="PS50156"/>
    </source>
</evidence>
<comment type="subcellular location">
    <subcellularLocation>
        <location evidence="1">Cell membrane</location>
        <topology evidence="1">Multi-pass membrane protein</topology>
    </subcellularLocation>
</comment>
<keyword evidence="5 6" id="KW-0472">Membrane</keyword>
<feature type="transmembrane region" description="Helical" evidence="6">
    <location>
        <begin position="572"/>
        <end position="592"/>
    </location>
</feature>
<dbReference type="Gene3D" id="1.20.1640.10">
    <property type="entry name" value="Multidrug efflux transporter AcrB transmembrane domain"/>
    <property type="match status" value="2"/>
</dbReference>
<feature type="domain" description="SSD" evidence="7">
    <location>
        <begin position="526"/>
        <end position="673"/>
    </location>
</feature>
<sequence>MKSKLSQFIVKKRNLILVIAILLLIPSAIGYARTKVNYDLLSYLPADAESMIGQKSLGDDFQLASTGMLVVENMPDKNVENLKKQIEKIDGVKDVLWRGDVLDIAIPKEVLPKDIKEMLYSDKGTLMIITFEEDSASERTMNAIHEIKGYSEKECYLGGFSAVSEDIKDLSEKETPLYGITAIILCMIVLFMGLESTIAPFIFVAGIAFPVAYNFGTNVFLGEISYITKALALVLQLGVTMDYSIFLLHRYQEEKKKTDDRDEAMSNAIQATFTSITSSSITTIAGFLALCAMQLTLGKDIGIVMAKGVIFGVLSTIIILPSLLMRFDKYIEKWKHPIILKEPKMLPGFLTKHYKSILVIFLVLFIPMGYAQNHTSVYYDLSANMPQDFASIIGTNKLKDQFHMTTTHFLLVDENLESYKIKDICDQVEQLDGVYNVVSYESLIGGGIPQQFEPDAIKDILNNGGKKMILVNSTYTAATDEENEQLDKIDQIMHQYDKHAVIAGEGSLTRDLITTTDIDFKMVNILSVLAIFLIIVITFKSFALPVILVASIEFAICINMGIPYFTGSVLPFIASIVIGTIQLGATVDYAILMTTRYKEELLNGKSVIEAAKEAAAKSAPSIITSGLSFFAACIGVSFIAKMDLIKSLCTLISRGAIISMLVILLVLPALLIVCHKFIEKTTKDWPKANLK</sequence>
<keyword evidence="9" id="KW-1185">Reference proteome</keyword>
<organism evidence="8 9">
    <name type="scientific">[Eubacterium] hominis</name>
    <dbReference type="NCBI Taxonomy" id="2764325"/>
    <lineage>
        <taxon>Bacteria</taxon>
        <taxon>Bacillati</taxon>
        <taxon>Bacillota</taxon>
        <taxon>Erysipelotrichia</taxon>
        <taxon>Erysipelotrichales</taxon>
        <taxon>Erysipelotrichaceae</taxon>
        <taxon>Amedibacillus</taxon>
    </lineage>
</organism>
<feature type="transmembrane region" description="Helical" evidence="6">
    <location>
        <begin position="269"/>
        <end position="295"/>
    </location>
</feature>
<reference evidence="8 9" key="1">
    <citation type="submission" date="2020-08" db="EMBL/GenBank/DDBJ databases">
        <authorList>
            <person name="Liu C."/>
            <person name="Sun Q."/>
        </authorList>
    </citation>
    <scope>NUCLEOTIDE SEQUENCE [LARGE SCALE GENOMIC DNA]</scope>
    <source>
        <strain evidence="8 9">NSJ-61</strain>
    </source>
</reference>
<keyword evidence="2" id="KW-1003">Cell membrane</keyword>
<feature type="transmembrane region" description="Helical" evidence="6">
    <location>
        <begin position="201"/>
        <end position="221"/>
    </location>
</feature>
<protein>
    <submittedName>
        <fullName evidence="8">MMPL family transporter</fullName>
    </submittedName>
</protein>
<evidence type="ECO:0000256" key="1">
    <source>
        <dbReference type="ARBA" id="ARBA00004651"/>
    </source>
</evidence>
<dbReference type="PANTHER" id="PTHR33406:SF13">
    <property type="entry name" value="MEMBRANE PROTEIN YDFJ"/>
    <property type="match status" value="1"/>
</dbReference>
<dbReference type="Proteomes" id="UP000515856">
    <property type="component" value="Chromosome"/>
</dbReference>
<keyword evidence="3 6" id="KW-0812">Transmembrane</keyword>
<feature type="transmembrane region" description="Helical" evidence="6">
    <location>
        <begin position="354"/>
        <end position="371"/>
    </location>
</feature>
<evidence type="ECO:0000256" key="3">
    <source>
        <dbReference type="ARBA" id="ARBA00022692"/>
    </source>
</evidence>